<evidence type="ECO:0000256" key="1">
    <source>
        <dbReference type="SAM" id="MobiDB-lite"/>
    </source>
</evidence>
<proteinExistence type="predicted"/>
<feature type="compositionally biased region" description="Acidic residues" evidence="1">
    <location>
        <begin position="240"/>
        <end position="256"/>
    </location>
</feature>
<sequence>MQLDINQPTKVSAFRGEGDAFINDSPLTRTGALCAQLVGTAITARSDSIKAIYSSPTLKCLQTAASVSNALRQRKFVKIRVEAAIFAPLAFYTNYYLPTFLPQDEMYANGILYDTNYEPIISFETLAANHLLEGVGEFYGRIRKFVEHLKKRIELDRATFIVITHPAVMDAIYRLFCGINDIPKQINDLKALQTRYPHCSTLVLQKQEGSEHWENLTEELPPLTTVGIVVKARPPSFSENECEEESSCESGDEEESRDGREADSESSDVPMKSEDIEELAESDSNDGSQESGGKKEGDGEKDESEEGISGGEDGREDIEKHKAAKSTTITLTRKHDTSRVSCETEAMPKVSKRPSVDDSSSTQRDSSM</sequence>
<keyword evidence="3" id="KW-1185">Reference proteome</keyword>
<accession>A0ABD6EU93</accession>
<protein>
    <submittedName>
        <fullName evidence="2">Uncharacterized protein</fullName>
    </submittedName>
</protein>
<dbReference type="Gene3D" id="3.40.50.1240">
    <property type="entry name" value="Phosphoglycerate mutase-like"/>
    <property type="match status" value="1"/>
</dbReference>
<gene>
    <name evidence="2" type="ORF">AB6A40_006524</name>
</gene>
<dbReference type="GO" id="GO:0016791">
    <property type="term" value="F:phosphatase activity"/>
    <property type="evidence" value="ECO:0007669"/>
    <property type="project" value="UniProtKB-ARBA"/>
</dbReference>
<comment type="caution">
    <text evidence="2">The sequence shown here is derived from an EMBL/GenBank/DDBJ whole genome shotgun (WGS) entry which is preliminary data.</text>
</comment>
<dbReference type="SUPFAM" id="SSF53254">
    <property type="entry name" value="Phosphoglycerate mutase-like"/>
    <property type="match status" value="1"/>
</dbReference>
<organism evidence="2 3">
    <name type="scientific">Gnathostoma spinigerum</name>
    <dbReference type="NCBI Taxonomy" id="75299"/>
    <lineage>
        <taxon>Eukaryota</taxon>
        <taxon>Metazoa</taxon>
        <taxon>Ecdysozoa</taxon>
        <taxon>Nematoda</taxon>
        <taxon>Chromadorea</taxon>
        <taxon>Rhabditida</taxon>
        <taxon>Spirurina</taxon>
        <taxon>Gnathostomatomorpha</taxon>
        <taxon>Gnathostomatoidea</taxon>
        <taxon>Gnathostomatidae</taxon>
        <taxon>Gnathostoma</taxon>
    </lineage>
</organism>
<dbReference type="CDD" id="cd07040">
    <property type="entry name" value="HP"/>
    <property type="match status" value="1"/>
</dbReference>
<dbReference type="InterPro" id="IPR051710">
    <property type="entry name" value="Phosphatase_SH3-domain"/>
</dbReference>
<dbReference type="EMBL" id="JBGFUD010004671">
    <property type="protein sequence ID" value="MFH4979815.1"/>
    <property type="molecule type" value="Genomic_DNA"/>
</dbReference>
<dbReference type="InterPro" id="IPR029033">
    <property type="entry name" value="His_PPase_superfam"/>
</dbReference>
<dbReference type="PANTHER" id="PTHR16469:SF27">
    <property type="entry name" value="UBIQUITIN-ASSOCIATED AND SH3 DOMAIN-CONTAINING BA-RELATED"/>
    <property type="match status" value="1"/>
</dbReference>
<feature type="compositionally biased region" description="Acidic residues" evidence="1">
    <location>
        <begin position="275"/>
        <end position="284"/>
    </location>
</feature>
<dbReference type="Proteomes" id="UP001608902">
    <property type="component" value="Unassembled WGS sequence"/>
</dbReference>
<feature type="region of interest" description="Disordered" evidence="1">
    <location>
        <begin position="234"/>
        <end position="368"/>
    </location>
</feature>
<dbReference type="PANTHER" id="PTHR16469">
    <property type="entry name" value="UBIQUITIN-ASSOCIATED AND SH3 DOMAIN-CONTAINING BA-RELATED"/>
    <property type="match status" value="1"/>
</dbReference>
<evidence type="ECO:0000313" key="2">
    <source>
        <dbReference type="EMBL" id="MFH4979815.1"/>
    </source>
</evidence>
<feature type="compositionally biased region" description="Polar residues" evidence="1">
    <location>
        <begin position="357"/>
        <end position="368"/>
    </location>
</feature>
<name>A0ABD6EU93_9BILA</name>
<evidence type="ECO:0000313" key="3">
    <source>
        <dbReference type="Proteomes" id="UP001608902"/>
    </source>
</evidence>
<reference evidence="2 3" key="1">
    <citation type="submission" date="2024-08" db="EMBL/GenBank/DDBJ databases">
        <title>Gnathostoma spinigerum genome.</title>
        <authorList>
            <person name="Gonzalez-Bertolin B."/>
            <person name="Monzon S."/>
            <person name="Zaballos A."/>
            <person name="Jimenez P."/>
            <person name="Dekumyoy P."/>
            <person name="Varona S."/>
            <person name="Cuesta I."/>
            <person name="Sumanam S."/>
            <person name="Adisakwattana P."/>
            <person name="Gasser R.B."/>
            <person name="Hernandez-Gonzalez A."/>
            <person name="Young N.D."/>
            <person name="Perteguer M.J."/>
        </authorList>
    </citation>
    <scope>NUCLEOTIDE SEQUENCE [LARGE SCALE GENOMIC DNA]</scope>
    <source>
        <strain evidence="2">AL3</strain>
        <tissue evidence="2">Liver</tissue>
    </source>
</reference>
<dbReference type="AlphaFoldDB" id="A0ABD6EU93"/>